<evidence type="ECO:0000259" key="1">
    <source>
        <dbReference type="Pfam" id="PF13532"/>
    </source>
</evidence>
<dbReference type="InterPro" id="IPR027450">
    <property type="entry name" value="AlkB-like"/>
</dbReference>
<name>A0A481YP27_9VIRU</name>
<sequence>MNIPKYTQMLVNWYDTGDHKIGKHQDNEKEIYRNEKGEISVLSISLTDETGLERIFRLKPYGKGKNREDVELINGLFLVMSGLWDGKSEIFLT</sequence>
<dbReference type="Pfam" id="PF13532">
    <property type="entry name" value="2OG-FeII_Oxy_2"/>
    <property type="match status" value="1"/>
</dbReference>
<organism evidence="2">
    <name type="scientific">Pithovirus LCDPAC02</name>
    <dbReference type="NCBI Taxonomy" id="2506601"/>
    <lineage>
        <taxon>Viruses</taxon>
        <taxon>Pithoviruses</taxon>
    </lineage>
</organism>
<proteinExistence type="predicted"/>
<dbReference type="Gene3D" id="2.60.120.590">
    <property type="entry name" value="Alpha-ketoglutarate-dependent dioxygenase AlkB-like"/>
    <property type="match status" value="1"/>
</dbReference>
<dbReference type="EMBL" id="MK500301">
    <property type="protein sequence ID" value="QBK85012.1"/>
    <property type="molecule type" value="Genomic_DNA"/>
</dbReference>
<dbReference type="InterPro" id="IPR037151">
    <property type="entry name" value="AlkB-like_sf"/>
</dbReference>
<gene>
    <name evidence="2" type="ORF">LCDPAC02_02110</name>
</gene>
<reference evidence="2" key="1">
    <citation type="journal article" date="2019" name="MBio">
        <title>Virus Genomes from Deep Sea Sediments Expand the Ocean Megavirome and Support Independent Origins of Viral Gigantism.</title>
        <authorList>
            <person name="Backstrom D."/>
            <person name="Yutin N."/>
            <person name="Jorgensen S.L."/>
            <person name="Dharamshi J."/>
            <person name="Homa F."/>
            <person name="Zaremba-Niedwiedzka K."/>
            <person name="Spang A."/>
            <person name="Wolf Y.I."/>
            <person name="Koonin E.V."/>
            <person name="Ettema T.J."/>
        </authorList>
    </citation>
    <scope>NUCLEOTIDE SEQUENCE</scope>
</reference>
<accession>A0A481YP27</accession>
<dbReference type="SUPFAM" id="SSF51197">
    <property type="entry name" value="Clavaminate synthase-like"/>
    <property type="match status" value="1"/>
</dbReference>
<evidence type="ECO:0000313" key="2">
    <source>
        <dbReference type="EMBL" id="QBK85012.1"/>
    </source>
</evidence>
<protein>
    <submittedName>
        <fullName evidence="2">2OG-Fe(II) oxygenase superfamily protein</fullName>
    </submittedName>
</protein>
<feature type="domain" description="Alpha-ketoglutarate-dependent dioxygenase AlkB-like" evidence="1">
    <location>
        <begin position="6"/>
        <end position="82"/>
    </location>
</feature>